<evidence type="ECO:0000256" key="1">
    <source>
        <dbReference type="PROSITE-ProRule" id="PRU00047"/>
    </source>
</evidence>
<organism evidence="4">
    <name type="scientific">Oryza punctata</name>
    <name type="common">Red rice</name>
    <dbReference type="NCBI Taxonomy" id="4537"/>
    <lineage>
        <taxon>Eukaryota</taxon>
        <taxon>Viridiplantae</taxon>
        <taxon>Streptophyta</taxon>
        <taxon>Embryophyta</taxon>
        <taxon>Tracheophyta</taxon>
        <taxon>Spermatophyta</taxon>
        <taxon>Magnoliopsida</taxon>
        <taxon>Liliopsida</taxon>
        <taxon>Poales</taxon>
        <taxon>Poaceae</taxon>
        <taxon>BOP clade</taxon>
        <taxon>Oryzoideae</taxon>
        <taxon>Oryzeae</taxon>
        <taxon>Oryzinae</taxon>
        <taxon>Oryza</taxon>
    </lineage>
</organism>
<protein>
    <recommendedName>
        <fullName evidence="3">CCHC-type domain-containing protein</fullName>
    </recommendedName>
</protein>
<feature type="domain" description="CCHC-type" evidence="3">
    <location>
        <begin position="241"/>
        <end position="254"/>
    </location>
</feature>
<dbReference type="SMART" id="SM00343">
    <property type="entry name" value="ZnF_C2HC"/>
    <property type="match status" value="4"/>
</dbReference>
<feature type="domain" description="CCHC-type" evidence="3">
    <location>
        <begin position="193"/>
        <end position="208"/>
    </location>
</feature>
<keyword evidence="1" id="KW-0479">Metal-binding</keyword>
<dbReference type="InterPro" id="IPR051714">
    <property type="entry name" value="Znf_CCHC_NABP"/>
</dbReference>
<evidence type="ECO:0000313" key="5">
    <source>
        <dbReference type="Proteomes" id="UP000026962"/>
    </source>
</evidence>
<evidence type="ECO:0000259" key="3">
    <source>
        <dbReference type="PROSITE" id="PS50158"/>
    </source>
</evidence>
<feature type="compositionally biased region" description="Polar residues" evidence="2">
    <location>
        <begin position="210"/>
        <end position="223"/>
    </location>
</feature>
<accession>A0A0E0KFT6</accession>
<feature type="region of interest" description="Disordered" evidence="2">
    <location>
        <begin position="104"/>
        <end position="149"/>
    </location>
</feature>
<keyword evidence="5" id="KW-1185">Reference proteome</keyword>
<reference evidence="4" key="2">
    <citation type="submission" date="2018-05" db="EMBL/GenBank/DDBJ databases">
        <title>OpunRS2 (Oryza punctata Reference Sequence Version 2).</title>
        <authorList>
            <person name="Zhang J."/>
            <person name="Kudrna D."/>
            <person name="Lee S."/>
            <person name="Talag J."/>
            <person name="Welchert J."/>
            <person name="Wing R.A."/>
        </authorList>
    </citation>
    <scope>NUCLEOTIDE SEQUENCE [LARGE SCALE GENOMIC DNA]</scope>
</reference>
<dbReference type="SUPFAM" id="SSF57756">
    <property type="entry name" value="Retrovirus zinc finger-like domains"/>
    <property type="match status" value="2"/>
</dbReference>
<feature type="compositionally biased region" description="Basic residues" evidence="2">
    <location>
        <begin position="127"/>
        <end position="137"/>
    </location>
</feature>
<dbReference type="PROSITE" id="PS50158">
    <property type="entry name" value="ZF_CCHC"/>
    <property type="match status" value="3"/>
</dbReference>
<evidence type="ECO:0000256" key="2">
    <source>
        <dbReference type="SAM" id="MobiDB-lite"/>
    </source>
</evidence>
<sequence>MDQLTGRNKDSSNSQDLHNMGINQPMLPSEDPPQVSSDKGRVQLLPKPEECTVGLDNLKQYPADGSYHLTPTGRKANVTCFSCGGKGHYANKCPQRRLRLEQTRNSPGHPIYNMSSGILPTPMPHSVHPKSRYRQSPRQRPTQSWWKRNRKRKTSSLITYAELDLTKMGIEMGDLPVEVEEIQLWQPRRDGCCFSCGKFGHYAIDCTQGTNEGQETPPSQISPEENKAQESSKGFLKVKACSRCGEIGHNGSNCVTQCPYCDEDHPIGECPTTKSTCFLCERTDHVPQDCHLSPLLTKTAKVQRMLLRFAYQLMTSGSHEDLGFSISD</sequence>
<keyword evidence="1" id="KW-0862">Zinc</keyword>
<feature type="region of interest" description="Disordered" evidence="2">
    <location>
        <begin position="210"/>
        <end position="229"/>
    </location>
</feature>
<dbReference type="GO" id="GO:0003676">
    <property type="term" value="F:nucleic acid binding"/>
    <property type="evidence" value="ECO:0007669"/>
    <property type="project" value="InterPro"/>
</dbReference>
<reference evidence="4" key="1">
    <citation type="submission" date="2015-04" db="UniProtKB">
        <authorList>
            <consortium name="EnsemblPlants"/>
        </authorList>
    </citation>
    <scope>IDENTIFICATION</scope>
</reference>
<name>A0A0E0KFT6_ORYPU</name>
<dbReference type="HOGENOM" id="CLU_073456_0_0_1"/>
<evidence type="ECO:0000313" key="4">
    <source>
        <dbReference type="EnsemblPlants" id="OPUNC03G22340.1"/>
    </source>
</evidence>
<dbReference type="AlphaFoldDB" id="A0A0E0KFT6"/>
<keyword evidence="1" id="KW-0863">Zinc-finger</keyword>
<dbReference type="Gene3D" id="4.10.60.10">
    <property type="entry name" value="Zinc finger, CCHC-type"/>
    <property type="match status" value="2"/>
</dbReference>
<dbReference type="InterPro" id="IPR001878">
    <property type="entry name" value="Znf_CCHC"/>
</dbReference>
<feature type="domain" description="CCHC-type" evidence="3">
    <location>
        <begin position="80"/>
        <end position="95"/>
    </location>
</feature>
<dbReference type="Proteomes" id="UP000026962">
    <property type="component" value="Chromosome 3"/>
</dbReference>
<feature type="region of interest" description="Disordered" evidence="2">
    <location>
        <begin position="1"/>
        <end position="40"/>
    </location>
</feature>
<dbReference type="Gramene" id="OPUNC03G22340.1">
    <property type="protein sequence ID" value="OPUNC03G22340.1"/>
    <property type="gene ID" value="OPUNC03G22340"/>
</dbReference>
<dbReference type="PANTHER" id="PTHR23002">
    <property type="entry name" value="ZINC FINGER CCHC DOMAIN CONTAINING PROTEIN"/>
    <property type="match status" value="1"/>
</dbReference>
<dbReference type="InterPro" id="IPR036875">
    <property type="entry name" value="Znf_CCHC_sf"/>
</dbReference>
<dbReference type="GO" id="GO:0008270">
    <property type="term" value="F:zinc ion binding"/>
    <property type="evidence" value="ECO:0007669"/>
    <property type="project" value="UniProtKB-KW"/>
</dbReference>
<proteinExistence type="predicted"/>
<dbReference type="Pfam" id="PF00098">
    <property type="entry name" value="zf-CCHC"/>
    <property type="match status" value="2"/>
</dbReference>
<dbReference type="EnsemblPlants" id="OPUNC03G22340.1">
    <property type="protein sequence ID" value="OPUNC03G22340.1"/>
    <property type="gene ID" value="OPUNC03G22340"/>
</dbReference>